<proteinExistence type="predicted"/>
<gene>
    <name evidence="1" type="ORF">Pla111_32770</name>
</gene>
<evidence type="ECO:0000313" key="1">
    <source>
        <dbReference type="EMBL" id="TWT40632.1"/>
    </source>
</evidence>
<evidence type="ECO:0000313" key="2">
    <source>
        <dbReference type="Proteomes" id="UP000318995"/>
    </source>
</evidence>
<dbReference type="AlphaFoldDB" id="A0A5C5VSS8"/>
<comment type="caution">
    <text evidence="1">The sequence shown here is derived from an EMBL/GenBank/DDBJ whole genome shotgun (WGS) entry which is preliminary data.</text>
</comment>
<organism evidence="1 2">
    <name type="scientific">Botrimarina hoheduenensis</name>
    <dbReference type="NCBI Taxonomy" id="2528000"/>
    <lineage>
        <taxon>Bacteria</taxon>
        <taxon>Pseudomonadati</taxon>
        <taxon>Planctomycetota</taxon>
        <taxon>Planctomycetia</taxon>
        <taxon>Pirellulales</taxon>
        <taxon>Lacipirellulaceae</taxon>
        <taxon>Botrimarina</taxon>
    </lineage>
</organism>
<dbReference type="Proteomes" id="UP000318995">
    <property type="component" value="Unassembled WGS sequence"/>
</dbReference>
<reference evidence="1 2" key="1">
    <citation type="submission" date="2019-02" db="EMBL/GenBank/DDBJ databases">
        <title>Deep-cultivation of Planctomycetes and their phenomic and genomic characterization uncovers novel biology.</title>
        <authorList>
            <person name="Wiegand S."/>
            <person name="Jogler M."/>
            <person name="Boedeker C."/>
            <person name="Pinto D."/>
            <person name="Vollmers J."/>
            <person name="Rivas-Marin E."/>
            <person name="Kohn T."/>
            <person name="Peeters S.H."/>
            <person name="Heuer A."/>
            <person name="Rast P."/>
            <person name="Oberbeckmann S."/>
            <person name="Bunk B."/>
            <person name="Jeske O."/>
            <person name="Meyerdierks A."/>
            <person name="Storesund J.E."/>
            <person name="Kallscheuer N."/>
            <person name="Luecker S."/>
            <person name="Lage O.M."/>
            <person name="Pohl T."/>
            <person name="Merkel B.J."/>
            <person name="Hornburger P."/>
            <person name="Mueller R.-W."/>
            <person name="Bruemmer F."/>
            <person name="Labrenz M."/>
            <person name="Spormann A.M."/>
            <person name="Op Den Camp H."/>
            <person name="Overmann J."/>
            <person name="Amann R."/>
            <person name="Jetten M.S.M."/>
            <person name="Mascher T."/>
            <person name="Medema M.H."/>
            <person name="Devos D.P."/>
            <person name="Kaster A.-K."/>
            <person name="Ovreas L."/>
            <person name="Rohde M."/>
            <person name="Galperin M.Y."/>
            <person name="Jogler C."/>
        </authorList>
    </citation>
    <scope>NUCLEOTIDE SEQUENCE [LARGE SCALE GENOMIC DNA]</scope>
    <source>
        <strain evidence="1 2">Pla111</strain>
    </source>
</reference>
<dbReference type="RefSeq" id="WP_146575470.1">
    <property type="nucleotide sequence ID" value="NZ_SJPH01000011.1"/>
</dbReference>
<dbReference type="EMBL" id="SJPH01000011">
    <property type="protein sequence ID" value="TWT40632.1"/>
    <property type="molecule type" value="Genomic_DNA"/>
</dbReference>
<keyword evidence="2" id="KW-1185">Reference proteome</keyword>
<dbReference type="OrthoDB" id="239066at2"/>
<accession>A0A5C5VSS8</accession>
<sequence>MSHWFSPLLFLLAGSTEQQLRRHVEFLKAENEMLRKRVEKSRVFLTNEERERLLTLGEAIGKGVLDLITIVSPRTYQRWRRRVSQGEKPARKMGRKGTPETLRQLVVRLAKENTWEYGNPCSYCLPLRFLRRASIGVA</sequence>
<protein>
    <submittedName>
        <fullName evidence="1">Uncharacterized protein</fullName>
    </submittedName>
</protein>
<name>A0A5C5VSS8_9BACT</name>